<dbReference type="OrthoDB" id="73168at2759"/>
<keyword evidence="2" id="KW-1133">Transmembrane helix</keyword>
<dbReference type="GO" id="GO:0031207">
    <property type="term" value="C:Sec62/Sec63 complex"/>
    <property type="evidence" value="ECO:0007669"/>
    <property type="project" value="InterPro"/>
</dbReference>
<protein>
    <recommendedName>
        <fullName evidence="5">Translocation protein sec66</fullName>
    </recommendedName>
</protein>
<feature type="compositionally biased region" description="Polar residues" evidence="1">
    <location>
        <begin position="214"/>
        <end position="230"/>
    </location>
</feature>
<accession>F8Q792</accession>
<dbReference type="Proteomes" id="UP000008063">
    <property type="component" value="Unassembled WGS sequence"/>
</dbReference>
<dbReference type="AlphaFoldDB" id="F8Q792"/>
<organism evidence="4">
    <name type="scientific">Serpula lacrymans var. lacrymans (strain S7.3)</name>
    <name type="common">Dry rot fungus</name>
    <dbReference type="NCBI Taxonomy" id="936435"/>
    <lineage>
        <taxon>Eukaryota</taxon>
        <taxon>Fungi</taxon>
        <taxon>Dikarya</taxon>
        <taxon>Basidiomycota</taxon>
        <taxon>Agaricomycotina</taxon>
        <taxon>Agaricomycetes</taxon>
        <taxon>Agaricomycetidae</taxon>
        <taxon>Boletales</taxon>
        <taxon>Coniophorineae</taxon>
        <taxon>Serpulaceae</taxon>
        <taxon>Serpula</taxon>
    </lineage>
</organism>
<feature type="compositionally biased region" description="Low complexity" evidence="1">
    <location>
        <begin position="190"/>
        <end position="213"/>
    </location>
</feature>
<feature type="region of interest" description="Disordered" evidence="1">
    <location>
        <begin position="182"/>
        <end position="254"/>
    </location>
</feature>
<keyword evidence="2" id="KW-0812">Transmembrane</keyword>
<dbReference type="PANTHER" id="PTHR28229">
    <property type="entry name" value="TRANSLOCATION PROTEIN SEC66"/>
    <property type="match status" value="1"/>
</dbReference>
<evidence type="ECO:0000256" key="1">
    <source>
        <dbReference type="SAM" id="MobiDB-lite"/>
    </source>
</evidence>
<sequence>MASVLVPVLYIAIVISSLLVFSHFYRKRTAGKRYEPYFPSHPERNIYVTLLQRTDPPANEALLKAALIRRAMADVGRVMRLREDKPALQNLLQKGSIGDDLWNSLLAAEKELEAEIMEVVAEANTFVEGWGSIIFQTANEVIANEKMRSVLEDTVAARARKEQKYGKQAKTLDIPAILPVTVMHGPPAPQQNAAQNASAKNAPAPASVAPSKPTNGLTSPPTTRSESVVSSDGEGPNTPAGSVSQSPSKSVRPILSSVASDFNLVNQSAKKGKKRK</sequence>
<feature type="compositionally biased region" description="Polar residues" evidence="1">
    <location>
        <begin position="239"/>
        <end position="249"/>
    </location>
</feature>
<reference evidence="4" key="1">
    <citation type="journal article" date="2011" name="Science">
        <title>The plant cell wall-decomposing machinery underlies the functional diversity of forest fungi.</title>
        <authorList>
            <person name="Eastwood D.C."/>
            <person name="Floudas D."/>
            <person name="Binder M."/>
            <person name="Majcherczyk A."/>
            <person name="Schneider P."/>
            <person name="Aerts A."/>
            <person name="Asiegbu F.O."/>
            <person name="Baker S.E."/>
            <person name="Barry K."/>
            <person name="Bendiksby M."/>
            <person name="Blumentritt M."/>
            <person name="Coutinho P.M."/>
            <person name="Cullen D."/>
            <person name="de Vries R.P."/>
            <person name="Gathman A."/>
            <person name="Goodell B."/>
            <person name="Henrissat B."/>
            <person name="Ihrmark K."/>
            <person name="Kauserud H."/>
            <person name="Kohler A."/>
            <person name="LaButti K."/>
            <person name="Lapidus A."/>
            <person name="Lavin J.L."/>
            <person name="Lee Y.-H."/>
            <person name="Lindquist E."/>
            <person name="Lilly W."/>
            <person name="Lucas S."/>
            <person name="Morin E."/>
            <person name="Murat C."/>
            <person name="Oguiza J.A."/>
            <person name="Park J."/>
            <person name="Pisabarro A.G."/>
            <person name="Riley R."/>
            <person name="Rosling A."/>
            <person name="Salamov A."/>
            <person name="Schmidt O."/>
            <person name="Schmutz J."/>
            <person name="Skrede I."/>
            <person name="Stenlid J."/>
            <person name="Wiebenga A."/>
            <person name="Xie X."/>
            <person name="Kuees U."/>
            <person name="Hibbett D.S."/>
            <person name="Hoffmeister D."/>
            <person name="Hoegberg N."/>
            <person name="Martin F."/>
            <person name="Grigoriev I.V."/>
            <person name="Watkinson S.C."/>
        </authorList>
    </citation>
    <scope>NUCLEOTIDE SEQUENCE [LARGE SCALE GENOMIC DNA]</scope>
    <source>
        <strain evidence="4">strain S7.3</strain>
    </source>
</reference>
<dbReference type="PANTHER" id="PTHR28229:SF1">
    <property type="entry name" value="TRANSLOCATION PROTEIN SEC66"/>
    <property type="match status" value="1"/>
</dbReference>
<dbReference type="InParanoid" id="F8Q792"/>
<evidence type="ECO:0000313" key="3">
    <source>
        <dbReference type="EMBL" id="EGN95430.1"/>
    </source>
</evidence>
<evidence type="ECO:0000313" key="4">
    <source>
        <dbReference type="Proteomes" id="UP000008063"/>
    </source>
</evidence>
<evidence type="ECO:0000256" key="2">
    <source>
        <dbReference type="SAM" id="Phobius"/>
    </source>
</evidence>
<dbReference type="InterPro" id="IPR018624">
    <property type="entry name" value="Sec66"/>
</dbReference>
<feature type="transmembrane region" description="Helical" evidence="2">
    <location>
        <begin position="6"/>
        <end position="25"/>
    </location>
</feature>
<dbReference type="GO" id="GO:0031204">
    <property type="term" value="P:post-translational protein targeting to membrane, translocation"/>
    <property type="evidence" value="ECO:0007669"/>
    <property type="project" value="InterPro"/>
</dbReference>
<name>F8Q792_SERL3</name>
<dbReference type="STRING" id="936435.F8Q792"/>
<dbReference type="eggNOG" id="KOG4699">
    <property type="taxonomic scope" value="Eukaryota"/>
</dbReference>
<dbReference type="Pfam" id="PF09802">
    <property type="entry name" value="Sec66"/>
    <property type="match status" value="1"/>
</dbReference>
<evidence type="ECO:0008006" key="5">
    <source>
        <dbReference type="Google" id="ProtNLM"/>
    </source>
</evidence>
<dbReference type="FunCoup" id="F8Q792">
    <property type="interactions" value="48"/>
</dbReference>
<dbReference type="HOGENOM" id="CLU_066294_0_0_1"/>
<gene>
    <name evidence="3" type="ORF">SERLA73DRAFT_76535</name>
</gene>
<keyword evidence="4" id="KW-1185">Reference proteome</keyword>
<dbReference type="EMBL" id="GL945485">
    <property type="protein sequence ID" value="EGN95430.1"/>
    <property type="molecule type" value="Genomic_DNA"/>
</dbReference>
<keyword evidence="2" id="KW-0472">Membrane</keyword>
<proteinExistence type="predicted"/>